<reference evidence="1" key="2">
    <citation type="submission" date="2020-09" db="EMBL/GenBank/DDBJ databases">
        <authorList>
            <person name="Sun Q."/>
            <person name="Zhou Y."/>
        </authorList>
    </citation>
    <scope>NUCLEOTIDE SEQUENCE</scope>
    <source>
        <strain evidence="1">CGMCC 1.15763</strain>
    </source>
</reference>
<keyword evidence="2" id="KW-1185">Reference proteome</keyword>
<reference evidence="1" key="1">
    <citation type="journal article" date="2014" name="Int. J. Syst. Evol. Microbiol.">
        <title>Complete genome sequence of Corynebacterium casei LMG S-19264T (=DSM 44701T), isolated from a smear-ripened cheese.</title>
        <authorList>
            <consortium name="US DOE Joint Genome Institute (JGI-PGF)"/>
            <person name="Walter F."/>
            <person name="Albersmeier A."/>
            <person name="Kalinowski J."/>
            <person name="Ruckert C."/>
        </authorList>
    </citation>
    <scope>NUCLEOTIDE SEQUENCE</scope>
    <source>
        <strain evidence="1">CGMCC 1.15763</strain>
    </source>
</reference>
<protein>
    <submittedName>
        <fullName evidence="1">Uncharacterized protein</fullName>
    </submittedName>
</protein>
<evidence type="ECO:0000313" key="1">
    <source>
        <dbReference type="EMBL" id="GGG94257.1"/>
    </source>
</evidence>
<gene>
    <name evidence="1" type="ORF">GCM10011416_09470</name>
</gene>
<comment type="caution">
    <text evidence="1">The sequence shown here is derived from an EMBL/GenBank/DDBJ whole genome shotgun (WGS) entry which is preliminary data.</text>
</comment>
<dbReference type="Proteomes" id="UP000633278">
    <property type="component" value="Unassembled WGS sequence"/>
</dbReference>
<accession>A0A917MCX2</accession>
<evidence type="ECO:0000313" key="2">
    <source>
        <dbReference type="Proteomes" id="UP000633278"/>
    </source>
</evidence>
<dbReference type="EMBL" id="BMJW01000001">
    <property type="protein sequence ID" value="GGG94257.1"/>
    <property type="molecule type" value="Genomic_DNA"/>
</dbReference>
<sequence length="136" mass="15890">MEAHWTLSDAQFEDQFTFGTFKPLWFSHEAHLRLAWMYITKYGVQKAFEMYKSQLLAFAVKHLAKNKFNLTVTYASIKVVAGYCERSNSSNFKDFLQEFPELKTNFKELLSAHYSINIFSDSVAKQQILEPDLVPF</sequence>
<name>A0A917MCX2_9FLAO</name>
<proteinExistence type="predicted"/>
<dbReference type="AlphaFoldDB" id="A0A917MCX2"/>
<dbReference type="RefSeq" id="WP_188598120.1">
    <property type="nucleotide sequence ID" value="NZ_BMJW01000001.1"/>
</dbReference>
<organism evidence="1 2">
    <name type="scientific">Polaribacter pacificus</name>
    <dbReference type="NCBI Taxonomy" id="1775173"/>
    <lineage>
        <taxon>Bacteria</taxon>
        <taxon>Pseudomonadati</taxon>
        <taxon>Bacteroidota</taxon>
        <taxon>Flavobacteriia</taxon>
        <taxon>Flavobacteriales</taxon>
        <taxon>Flavobacteriaceae</taxon>
    </lineage>
</organism>